<comment type="caution">
    <text evidence="1">The sequence shown here is derived from an EMBL/GenBank/DDBJ whole genome shotgun (WGS) entry which is preliminary data.</text>
</comment>
<organism evidence="1 2">
    <name type="scientific">Vaccinium darrowii</name>
    <dbReference type="NCBI Taxonomy" id="229202"/>
    <lineage>
        <taxon>Eukaryota</taxon>
        <taxon>Viridiplantae</taxon>
        <taxon>Streptophyta</taxon>
        <taxon>Embryophyta</taxon>
        <taxon>Tracheophyta</taxon>
        <taxon>Spermatophyta</taxon>
        <taxon>Magnoliopsida</taxon>
        <taxon>eudicotyledons</taxon>
        <taxon>Gunneridae</taxon>
        <taxon>Pentapetalae</taxon>
        <taxon>asterids</taxon>
        <taxon>Ericales</taxon>
        <taxon>Ericaceae</taxon>
        <taxon>Vaccinioideae</taxon>
        <taxon>Vaccinieae</taxon>
        <taxon>Vaccinium</taxon>
    </lineage>
</organism>
<evidence type="ECO:0000313" key="1">
    <source>
        <dbReference type="EMBL" id="KAH7836501.1"/>
    </source>
</evidence>
<dbReference type="EMBL" id="CM037156">
    <property type="protein sequence ID" value="KAH7836501.1"/>
    <property type="molecule type" value="Genomic_DNA"/>
</dbReference>
<proteinExistence type="predicted"/>
<accession>A0ACB7X736</accession>
<sequence length="116" mass="12966">MAAEEGWPVVILREGESTSSKWIFWYVMNGDEEGNGRIYSCCHVCVLGKRENYIESKKPVLYVGGGCLNSSEELRRFVEFTGIPIASTLMVLRAYPISDDDMSLGMHGTVYAIYAV</sequence>
<reference evidence="1 2" key="1">
    <citation type="journal article" date="2021" name="Hortic Res">
        <title>High-quality reference genome and annotation aids understanding of berry development for evergreen blueberry (Vaccinium darrowii).</title>
        <authorList>
            <person name="Yu J."/>
            <person name="Hulse-Kemp A.M."/>
            <person name="Babiker E."/>
            <person name="Staton M."/>
        </authorList>
    </citation>
    <scope>NUCLEOTIDE SEQUENCE [LARGE SCALE GENOMIC DNA]</scope>
    <source>
        <strain evidence="2">cv. NJ 8807/NJ 8810</strain>
        <tissue evidence="1">Young leaf</tissue>
    </source>
</reference>
<protein>
    <submittedName>
        <fullName evidence="1">Uncharacterized protein</fullName>
    </submittedName>
</protein>
<keyword evidence="2" id="KW-1185">Reference proteome</keyword>
<evidence type="ECO:0000313" key="2">
    <source>
        <dbReference type="Proteomes" id="UP000828048"/>
    </source>
</evidence>
<gene>
    <name evidence="1" type="ORF">Vadar_002143</name>
</gene>
<name>A0ACB7X736_9ERIC</name>
<dbReference type="Proteomes" id="UP000828048">
    <property type="component" value="Chromosome 6"/>
</dbReference>